<dbReference type="SUPFAM" id="SSF49478">
    <property type="entry name" value="Cna protein B-type domain"/>
    <property type="match status" value="1"/>
</dbReference>
<dbReference type="InterPro" id="IPR006626">
    <property type="entry name" value="PbH1"/>
</dbReference>
<dbReference type="Gene3D" id="2.60.40.1140">
    <property type="entry name" value="Collagen-binding surface protein Cna, B-type domain"/>
    <property type="match status" value="1"/>
</dbReference>
<accession>A7B1R7</accession>
<dbReference type="InterPro" id="IPR008454">
    <property type="entry name" value="Collagen-bd_Cna-like_B-typ_dom"/>
</dbReference>
<keyword evidence="2" id="KW-1133">Transmembrane helix</keyword>
<dbReference type="EMBL" id="AAYG02000011">
    <property type="protein sequence ID" value="EDN78189.1"/>
    <property type="molecule type" value="Genomic_DNA"/>
</dbReference>
<feature type="compositionally biased region" description="Basic and acidic residues" evidence="1">
    <location>
        <begin position="84"/>
        <end position="100"/>
    </location>
</feature>
<organism evidence="4 5">
    <name type="scientific">Mediterraneibacter gnavus (strain ATCC 29149 / DSM 114966 / JCM 6515 / VPI C7-9)</name>
    <name type="common">Ruminococcus gnavus</name>
    <dbReference type="NCBI Taxonomy" id="411470"/>
    <lineage>
        <taxon>Bacteria</taxon>
        <taxon>Bacillati</taxon>
        <taxon>Bacillota</taxon>
        <taxon>Clostridia</taxon>
        <taxon>Lachnospirales</taxon>
        <taxon>Lachnospiraceae</taxon>
        <taxon>Mediterraneibacter</taxon>
    </lineage>
</organism>
<reference evidence="4 5" key="2">
    <citation type="submission" date="2007-06" db="EMBL/GenBank/DDBJ databases">
        <title>Draft genome sequence of Ruminococcus gnavus (ATCC 29149).</title>
        <authorList>
            <person name="Sudarsanam P."/>
            <person name="Ley R."/>
            <person name="Guruge J."/>
            <person name="Turnbaugh P.J."/>
            <person name="Mahowald M."/>
            <person name="Liep D."/>
            <person name="Gordon J."/>
        </authorList>
    </citation>
    <scope>NUCLEOTIDE SEQUENCE [LARGE SCALE GENOMIC DNA]</scope>
    <source>
        <strain evidence="4 5">ATCC 29149</strain>
    </source>
</reference>
<feature type="transmembrane region" description="Helical" evidence="2">
    <location>
        <begin position="2686"/>
        <end position="2705"/>
    </location>
</feature>
<proteinExistence type="predicted"/>
<reference evidence="4 5" key="1">
    <citation type="submission" date="2007-04" db="EMBL/GenBank/DDBJ databases">
        <authorList>
            <person name="Fulton L."/>
            <person name="Clifton S."/>
            <person name="Fulton B."/>
            <person name="Xu J."/>
            <person name="Minx P."/>
            <person name="Pepin K.H."/>
            <person name="Johnson M."/>
            <person name="Thiruvilangam P."/>
            <person name="Bhonagiri V."/>
            <person name="Nash W.E."/>
            <person name="Mardis E.R."/>
            <person name="Wilson R.K."/>
        </authorList>
    </citation>
    <scope>NUCLEOTIDE SEQUENCE [LARGE SCALE GENOMIC DNA]</scope>
    <source>
        <strain evidence="4 5">ATCC 29149</strain>
    </source>
</reference>
<name>A7B1R7_MEDG7</name>
<evidence type="ECO:0000259" key="3">
    <source>
        <dbReference type="Pfam" id="PF05738"/>
    </source>
</evidence>
<feature type="compositionally biased region" description="Polar residues" evidence="1">
    <location>
        <begin position="2542"/>
        <end position="2558"/>
    </location>
</feature>
<keyword evidence="2" id="KW-0812">Transmembrane</keyword>
<dbReference type="CDD" id="cd00222">
    <property type="entry name" value="CollagenBindB"/>
    <property type="match status" value="1"/>
</dbReference>
<protein>
    <submittedName>
        <fullName evidence="4">LPXTG-motif cell wall anchor domain protein</fullName>
    </submittedName>
</protein>
<evidence type="ECO:0000313" key="5">
    <source>
        <dbReference type="Proteomes" id="UP000004410"/>
    </source>
</evidence>
<dbReference type="Gene3D" id="2.160.20.110">
    <property type="match status" value="1"/>
</dbReference>
<comment type="caution">
    <text evidence="4">The sequence shown here is derived from an EMBL/GenBank/DDBJ whole genome shotgun (WGS) entry which is preliminary data.</text>
</comment>
<evidence type="ECO:0000313" key="4">
    <source>
        <dbReference type="EMBL" id="EDN78189.1"/>
    </source>
</evidence>
<feature type="compositionally biased region" description="Polar residues" evidence="1">
    <location>
        <begin position="49"/>
        <end position="83"/>
    </location>
</feature>
<dbReference type="Proteomes" id="UP000004410">
    <property type="component" value="Unassembled WGS sequence"/>
</dbReference>
<dbReference type="Pfam" id="PF05738">
    <property type="entry name" value="Cna_B"/>
    <property type="match status" value="1"/>
</dbReference>
<dbReference type="eggNOG" id="ENOG502Z7W0">
    <property type="taxonomic scope" value="Bacteria"/>
</dbReference>
<feature type="domain" description="CNA-B" evidence="3">
    <location>
        <begin position="2568"/>
        <end position="2675"/>
    </location>
</feature>
<keyword evidence="2" id="KW-0472">Membrane</keyword>
<sequence length="2719" mass="284936">MVGIFIPIRGPDMKKKGRIENRIIAVILCMAILFSQVNIADAADVNPSGTNTSQVVLSDETNMSNDEASTESTVSDEINGSTESESKISGETSENSKNDESESSGGNVKAESTDNIDAYYKDSKICIYNYEQLKQIGSDAYIYTGDKDGQIGSGEVVKSEGTELKYGADAQYILMNDIQMNSEQMWLVPDSFTGTITGTKLEENETPTLYDKETDTIYIYNPYQLMVLAQEESETEPVMSMDYDAPQFGMGQMIYPDGEDQEYLTYSKSHNYVLSQKFNSDKPELVADQLTEKAANGVQWLDGEHADGRTKPGQLYVEVSGKKYILIGNESQLRAIGSNKSVTPRLYVYYKPGLVTGLFGGNPFYSPYYPGDADLGLDAVAKEGATTHGLINPKPDNVKGENSYLYYKDKTNGVENGKYKLANVNLSDDNILAGLLKGVGGLLGTLLGGLTVGTGEFCGVNENGLPDKNIDKYKLRSEYGNLKYSSNANYIIFRDIDLSKDGVNSNQEDDLWTPLMVSGDIKGAKLADGQTMITDGNTILATGKPVISNVNVNQADAMDGSKYIGIGFFGTVTNEVNVNNIGVSAGTVSVSNLELQNVNVQNNTNEHKNTQTIISGLTSGLGWLVGGVVDLLVGVLTFGNVNLNLKDTLSALLNARAKDPTIYATGAFAGRLVGDVSIENCDVTGKVSVSNINDRTGGFVGYTEGVTEYDGLSKALGVTVNALSSLLNAIPGLGLGDLITILLDKALPVGSLIPTGYKNVNIKNCHVENLAGTIGAAGKDYAGGFVGQQVGTRIFDCSVKNSSYSVTAKEYGGGFAGISRDAEIRGLLSDVGVELIRVMQPQSILLNCNLTGCNVTVSGENYQGGIVGAQTNSYAVNCGASGSIAVKASGSYAGGVSGISTVGWITNLGNKEVKDASLLTTVKDLLTGLLSSDPEKAGMLLSLVGIAPSAILGCNMDCSSVSVEAGKSYSGGILGGGDGVYIAESSTEYLNKLPYWKHGGADASSVAQRDNVLTGLKTVTAGENRVGGIAGSVTTANVTGLLNNTLGIGNFLGFTVHHVTVTGVNDGYTVEAKGNYAGGALGEAVGGDVDTVTLNQVKSVIAKNRVGGFAGCAGPGDLAGGNGLTLNLLGLNNLLKVENLLSVAEGVRVKINEAHVNGIAGGMTVQATGTNSNGEVMDYTAGGFIGKSSSCEIIKSDVKNLREVTANDTDGFAGGFVGSSQTGGLADVAGEADVKALLNANKLLGAVKYLLPSYTECTVTYVDKGGVVADTAGGFVGNFQSGTVNNQGAGEGSYYSVYNLDHVNGQSYAGGFGGNVYSGALADAGGGISILGGITGLNINVGDLLNLINAYIPYVQYAGVKSDNGFTVTANKIKSDDTNSGSAGGFIGYGSGVQVSHCDVTNLKHTKVTPPKDLEGEDSSNYFGQDSTYAVTGARYAGGYIGYMNIGSAASVGKGLSVLGHSIGINHVLDALNVVVSTIEHSNVTGDVGGFAVKATWKNTASDASANDVLGDAGGFAGKISGGHIQDSNANNFSYIIGQITAGGYVGDLQPGNVANVLGDTGILDGLVNVSDTLASLAEDFVPTIRNSSTTCIPCGGAVRADAASTTQVQRGMAGGYAGHNEGGHIWGNNTKNWKGKAYTGPTSVCKAVRIRSVYGKEIAGGFTGLMESADTASTGNLSLLWGLVKVDNILGALSVVYPTEENTAVYGPLALMDYETWNKWVEFVGKKGGYGSDLAEHGTVSNQAELDAIIGKYAYGYNVVAGRVNYRDETKLANGGAAGGYVGSMQTGTITNGQAYQAKTIKGLRCAGGFAGEMINGGAAKLGGVDILGLNLQLGQMLQVLNVFVPVIKKSSVEGYQSGLIVQSEGVDDKDTCGYAGGYVGKLIGGQIWGENDARCKVTKLRRVDGRSYVGGFVGSSRPGSVATLNPTAGEGLLSQLLNKLLSTPADLIKVLNATVATICYADVEAWDDWGIIVNGAYTSESNNTSYAKAAGGFAGNLEGTVLGKKDTEEAGVSVQNIRSVVAGEYAGGCFGVADVAGVANISAGNETSLLDKLLKLGRTDVLDAFRSYVYYGTVSGSKDAGLSVSANTAIRSGQNNQVTYSGTAGGFGGSLLNGSVKNSKVTELSNVRGLNSVGGFVGYSGKSGVVKADKIDVIGDNTGQLLGGALGVMDIFGSHIDDCAVTGTDEGYTVQSTNGDEQIAGGFIGYANLARMSNCTAGDKTNQKIGLKQVASGGTAGGFAGRTSFAYLADLKLDSGAVNVIFSLVNELIKALYLDKIQDSNLLKINLGIIKVDALYDGKLLHVNLLGLDISVGLSKKSTDNDQRTDLAIITIGDSSIKLPCDENGLLNDNDAKSNISVSLIKANRTRITDSNVYGVSHGYDVYAGGAGNNNDGDAKDGRSGGFVGFNDEGLLKNNNMYYCDVVRGTKDLVGPFSGKSELDSQYQFNTLDKVEGENNNYRIYRKLDQSLDEIKKNNSILNSSHEKDDASGWDIYTIGHMNPVKTFETLKNAVLASKSDSVKADLNAYESPAKAVLMSDTKTTLNTGESGTPEPSESQDPCDEHIKLTINKVWKDLNNLDKKRPDNITVTISRTWTDAAGKEQTETVPGYGDYIISGSSDKSTWQEVIKGLPAYTTDENKTIHYYTYSVTETKIDGYTTTIKKSDDGFTFTITNKHFPGLPDTGGYGSYLIYLIAVLLFLVYFIMRYKKCKENKKAEKL</sequence>
<dbReference type="SMART" id="SM00710">
    <property type="entry name" value="PbH1"/>
    <property type="match status" value="9"/>
</dbReference>
<dbReference type="PaxDb" id="411470-RUMGNA_01493"/>
<feature type="region of interest" description="Disordered" evidence="1">
    <location>
        <begin position="49"/>
        <end position="110"/>
    </location>
</feature>
<evidence type="ECO:0000256" key="1">
    <source>
        <dbReference type="SAM" id="MobiDB-lite"/>
    </source>
</evidence>
<gene>
    <name evidence="4" type="ORF">RUMGNA_01493</name>
</gene>
<evidence type="ECO:0000256" key="2">
    <source>
        <dbReference type="SAM" id="Phobius"/>
    </source>
</evidence>
<feature type="region of interest" description="Disordered" evidence="1">
    <location>
        <begin position="2542"/>
        <end position="2561"/>
    </location>
</feature>